<dbReference type="PANTHER" id="PTHR24394:SF29">
    <property type="entry name" value="MYONEURIN"/>
    <property type="match status" value="1"/>
</dbReference>
<feature type="domain" description="C2H2-type" evidence="9">
    <location>
        <begin position="163"/>
        <end position="191"/>
    </location>
</feature>
<dbReference type="PROSITE" id="PS00028">
    <property type="entry name" value="ZINC_FINGER_C2H2_1"/>
    <property type="match status" value="2"/>
</dbReference>
<reference evidence="10" key="1">
    <citation type="submission" date="2021-01" db="UniProtKB">
        <authorList>
            <consortium name="EnsemblMetazoa"/>
        </authorList>
    </citation>
    <scope>IDENTIFICATION</scope>
</reference>
<keyword evidence="4 7" id="KW-0863">Zinc-finger</keyword>
<organism evidence="10 11">
    <name type="scientific">Varroa destructor</name>
    <name type="common">Honeybee mite</name>
    <dbReference type="NCBI Taxonomy" id="109461"/>
    <lineage>
        <taxon>Eukaryota</taxon>
        <taxon>Metazoa</taxon>
        <taxon>Ecdysozoa</taxon>
        <taxon>Arthropoda</taxon>
        <taxon>Chelicerata</taxon>
        <taxon>Arachnida</taxon>
        <taxon>Acari</taxon>
        <taxon>Parasitiformes</taxon>
        <taxon>Mesostigmata</taxon>
        <taxon>Gamasina</taxon>
        <taxon>Dermanyssoidea</taxon>
        <taxon>Varroidae</taxon>
        <taxon>Varroa</taxon>
    </lineage>
</organism>
<dbReference type="Pfam" id="PF00096">
    <property type="entry name" value="zf-C2H2"/>
    <property type="match status" value="1"/>
</dbReference>
<accession>A0A7M7JQW1</accession>
<dbReference type="InterPro" id="IPR036236">
    <property type="entry name" value="Znf_C2H2_sf"/>
</dbReference>
<dbReference type="KEGG" id="vde:111248155"/>
<evidence type="ECO:0000313" key="11">
    <source>
        <dbReference type="Proteomes" id="UP000594260"/>
    </source>
</evidence>
<feature type="signal peptide" evidence="8">
    <location>
        <begin position="1"/>
        <end position="36"/>
    </location>
</feature>
<dbReference type="GO" id="GO:0000981">
    <property type="term" value="F:DNA-binding transcription factor activity, RNA polymerase II-specific"/>
    <property type="evidence" value="ECO:0007669"/>
    <property type="project" value="TreeGrafter"/>
</dbReference>
<evidence type="ECO:0000256" key="6">
    <source>
        <dbReference type="ARBA" id="ARBA00023242"/>
    </source>
</evidence>
<name>A0A7M7JQW1_VARDE</name>
<evidence type="ECO:0000256" key="8">
    <source>
        <dbReference type="SAM" id="SignalP"/>
    </source>
</evidence>
<dbReference type="SUPFAM" id="SSF57667">
    <property type="entry name" value="beta-beta-alpha zinc fingers"/>
    <property type="match status" value="1"/>
</dbReference>
<dbReference type="GO" id="GO:0005634">
    <property type="term" value="C:nucleus"/>
    <property type="evidence" value="ECO:0007669"/>
    <property type="project" value="UniProtKB-SubCell"/>
</dbReference>
<comment type="subcellular location">
    <subcellularLocation>
        <location evidence="1">Nucleus</location>
    </subcellularLocation>
</comment>
<keyword evidence="8" id="KW-0732">Signal</keyword>
<dbReference type="RefSeq" id="XP_022655733.1">
    <property type="nucleotide sequence ID" value="XM_022799998.1"/>
</dbReference>
<dbReference type="Proteomes" id="UP000594260">
    <property type="component" value="Unplaced"/>
</dbReference>
<feature type="domain" description="C2H2-type" evidence="9">
    <location>
        <begin position="135"/>
        <end position="162"/>
    </location>
</feature>
<feature type="chain" id="PRO_5029701224" description="C2H2-type domain-containing protein" evidence="8">
    <location>
        <begin position="37"/>
        <end position="205"/>
    </location>
</feature>
<keyword evidence="6" id="KW-0539">Nucleus</keyword>
<dbReference type="GeneID" id="111248155"/>
<dbReference type="AlphaFoldDB" id="A0A7M7JQW1"/>
<keyword evidence="11" id="KW-1185">Reference proteome</keyword>
<dbReference type="Gene3D" id="3.30.160.60">
    <property type="entry name" value="Classic Zinc Finger"/>
    <property type="match status" value="2"/>
</dbReference>
<dbReference type="EnsemblMetazoa" id="XM_022799998">
    <property type="protein sequence ID" value="XP_022655733"/>
    <property type="gene ID" value="LOC111248155"/>
</dbReference>
<evidence type="ECO:0000256" key="3">
    <source>
        <dbReference type="ARBA" id="ARBA00022737"/>
    </source>
</evidence>
<keyword evidence="2" id="KW-0479">Metal-binding</keyword>
<dbReference type="SMART" id="SM00355">
    <property type="entry name" value="ZnF_C2H2"/>
    <property type="match status" value="2"/>
</dbReference>
<evidence type="ECO:0000256" key="2">
    <source>
        <dbReference type="ARBA" id="ARBA00022723"/>
    </source>
</evidence>
<dbReference type="InterPro" id="IPR013087">
    <property type="entry name" value="Znf_C2H2_type"/>
</dbReference>
<evidence type="ECO:0000256" key="5">
    <source>
        <dbReference type="ARBA" id="ARBA00022833"/>
    </source>
</evidence>
<proteinExistence type="predicted"/>
<protein>
    <recommendedName>
        <fullName evidence="9">C2H2-type domain-containing protein</fullName>
    </recommendedName>
</protein>
<evidence type="ECO:0000259" key="9">
    <source>
        <dbReference type="PROSITE" id="PS50157"/>
    </source>
</evidence>
<dbReference type="PANTHER" id="PTHR24394">
    <property type="entry name" value="ZINC FINGER PROTEIN"/>
    <property type="match status" value="1"/>
</dbReference>
<dbReference type="FunFam" id="3.30.160.60:FF:000446">
    <property type="entry name" value="Zinc finger protein"/>
    <property type="match status" value="1"/>
</dbReference>
<dbReference type="OrthoDB" id="6436001at2759"/>
<dbReference type="FunFam" id="3.30.160.60:FF:001498">
    <property type="entry name" value="Zinc finger protein 404"/>
    <property type="match status" value="1"/>
</dbReference>
<evidence type="ECO:0000256" key="7">
    <source>
        <dbReference type="PROSITE-ProRule" id="PRU00042"/>
    </source>
</evidence>
<sequence length="205" mass="23221">MSVVAVVATNTNSTKRFCMVVMLFCVCVDVSQVACAQDDVDEGVRVCVTRCVFRHVCACVPRIRNLRGKKDMIGFYYRHLFIDAPSSFISLNNKDFRSRRSQDDRIVIARDLYPVSEVIAAVAPRNPRGSEGRIHRCEVCHKGFSMKHHLTEHMRTHTGEKPFRCDICHKAFAQAGTRNFHRKNAHSLKKSALPPDFALRLAEGS</sequence>
<dbReference type="GO" id="GO:0008270">
    <property type="term" value="F:zinc ion binding"/>
    <property type="evidence" value="ECO:0007669"/>
    <property type="project" value="UniProtKB-KW"/>
</dbReference>
<dbReference type="InParanoid" id="A0A7M7JQW1"/>
<evidence type="ECO:0000256" key="4">
    <source>
        <dbReference type="ARBA" id="ARBA00022771"/>
    </source>
</evidence>
<keyword evidence="5" id="KW-0862">Zinc</keyword>
<evidence type="ECO:0000256" key="1">
    <source>
        <dbReference type="ARBA" id="ARBA00004123"/>
    </source>
</evidence>
<dbReference type="PROSITE" id="PS50157">
    <property type="entry name" value="ZINC_FINGER_C2H2_2"/>
    <property type="match status" value="2"/>
</dbReference>
<keyword evidence="3" id="KW-0677">Repeat</keyword>
<evidence type="ECO:0000313" key="10">
    <source>
        <dbReference type="EnsemblMetazoa" id="XP_022655733"/>
    </source>
</evidence>